<feature type="region of interest" description="Disordered" evidence="1">
    <location>
        <begin position="1"/>
        <end position="59"/>
    </location>
</feature>
<sequence length="59" mass="6014">MGGGGAWPGFETTRRAKLAARTAHGRAAAHRHTQRPGTTAPGTPWAHAPARSTGQASGI</sequence>
<evidence type="ECO:0000313" key="3">
    <source>
        <dbReference type="Proteomes" id="UP000003150"/>
    </source>
</evidence>
<organism evidence="2 3">
    <name type="scientific">Schaalia odontolytica F0309</name>
    <dbReference type="NCBI Taxonomy" id="649742"/>
    <lineage>
        <taxon>Bacteria</taxon>
        <taxon>Bacillati</taxon>
        <taxon>Actinomycetota</taxon>
        <taxon>Actinomycetes</taxon>
        <taxon>Actinomycetales</taxon>
        <taxon>Actinomycetaceae</taxon>
        <taxon>Schaalia</taxon>
    </lineage>
</organism>
<evidence type="ECO:0000256" key="1">
    <source>
        <dbReference type="SAM" id="MobiDB-lite"/>
    </source>
</evidence>
<feature type="compositionally biased region" description="Basic residues" evidence="1">
    <location>
        <begin position="15"/>
        <end position="34"/>
    </location>
</feature>
<gene>
    <name evidence="2" type="ORF">HMPREF0970_01157</name>
</gene>
<comment type="caution">
    <text evidence="2">The sequence shown here is derived from an EMBL/GenBank/DDBJ whole genome shotgun (WGS) entry which is preliminary data.</text>
</comment>
<dbReference type="HOGENOM" id="CLU_2949849_0_0_11"/>
<reference evidence="2 3" key="1">
    <citation type="submission" date="2009-10" db="EMBL/GenBank/DDBJ databases">
        <authorList>
            <person name="Weinstock G."/>
            <person name="Sodergren E."/>
            <person name="Clifton S."/>
            <person name="Fulton L."/>
            <person name="Fulton B."/>
            <person name="Courtney L."/>
            <person name="Fronick C."/>
            <person name="Harrison M."/>
            <person name="Strong C."/>
            <person name="Farmer C."/>
            <person name="Delahaunty K."/>
            <person name="Markovic C."/>
            <person name="Hall O."/>
            <person name="Minx P."/>
            <person name="Tomlinson C."/>
            <person name="Mitreva M."/>
            <person name="Nelson J."/>
            <person name="Hou S."/>
            <person name="Wollam A."/>
            <person name="Pepin K.H."/>
            <person name="Johnson M."/>
            <person name="Bhonagiri V."/>
            <person name="Nash W.E."/>
            <person name="Warren W."/>
            <person name="Chinwalla A."/>
            <person name="Mardis E.R."/>
            <person name="Wilson R.K."/>
        </authorList>
    </citation>
    <scope>NUCLEOTIDE SEQUENCE [LARGE SCALE GENOMIC DNA]</scope>
    <source>
        <strain evidence="2 3">F0309</strain>
    </source>
</reference>
<dbReference type="EMBL" id="ACYT02000031">
    <property type="protein sequence ID" value="EFF79934.1"/>
    <property type="molecule type" value="Genomic_DNA"/>
</dbReference>
<protein>
    <submittedName>
        <fullName evidence="2">Uncharacterized protein</fullName>
    </submittedName>
</protein>
<accession>D4TYX9</accession>
<dbReference type="AlphaFoldDB" id="D4TYX9"/>
<proteinExistence type="predicted"/>
<name>D4TYX9_9ACTO</name>
<dbReference type="Proteomes" id="UP000003150">
    <property type="component" value="Unassembled WGS sequence"/>
</dbReference>
<evidence type="ECO:0000313" key="2">
    <source>
        <dbReference type="EMBL" id="EFF79934.1"/>
    </source>
</evidence>